<organism evidence="1 2">
    <name type="scientific">Hydrogenoanaerobacterium saccharovorans</name>
    <dbReference type="NCBI Taxonomy" id="474960"/>
    <lineage>
        <taxon>Bacteria</taxon>
        <taxon>Bacillati</taxon>
        <taxon>Bacillota</taxon>
        <taxon>Clostridia</taxon>
        <taxon>Eubacteriales</taxon>
        <taxon>Oscillospiraceae</taxon>
        <taxon>Hydrogenoanaerobacterium</taxon>
    </lineage>
</organism>
<dbReference type="Proteomes" id="UP000199158">
    <property type="component" value="Unassembled WGS sequence"/>
</dbReference>
<name>A0A1H7YX38_9FIRM</name>
<evidence type="ECO:0000313" key="1">
    <source>
        <dbReference type="EMBL" id="SEM50481.1"/>
    </source>
</evidence>
<reference evidence="1 2" key="1">
    <citation type="submission" date="2016-10" db="EMBL/GenBank/DDBJ databases">
        <authorList>
            <person name="de Groot N.N."/>
        </authorList>
    </citation>
    <scope>NUCLEOTIDE SEQUENCE [LARGE SCALE GENOMIC DNA]</scope>
    <source>
        <strain evidence="1 2">CGMCC 1.5070</strain>
    </source>
</reference>
<gene>
    <name evidence="1" type="ORF">SAMN05216180_0297</name>
</gene>
<dbReference type="Pfam" id="PF10050">
    <property type="entry name" value="DUF2284"/>
    <property type="match status" value="1"/>
</dbReference>
<dbReference type="InterPro" id="IPR019271">
    <property type="entry name" value="DUF2284_metal-binding"/>
</dbReference>
<dbReference type="STRING" id="474960.SAMN05216180_0297"/>
<keyword evidence="2" id="KW-1185">Reference proteome</keyword>
<accession>A0A1H7YX38</accession>
<dbReference type="EMBL" id="FOCG01000001">
    <property type="protein sequence ID" value="SEM50481.1"/>
    <property type="molecule type" value="Genomic_DNA"/>
</dbReference>
<dbReference type="AlphaFoldDB" id="A0A1H7YX38"/>
<sequence>MIKVDLVQKIMDMGAHQAAQIKVEDIPFDRSFRSLCESNACGNYGKSYMCPPDAGDIDELIAKAKTFDYAVVYQTVGSLEDSYDFEGMMAAGERQNDLAQEISIAFKDNFAETLHLGAGGCRVCPVCAKRTDEPCRYPEKALSSLETYGIAVSELAARCGMKYIHGANTVTYFGAFFYKK</sequence>
<protein>
    <submittedName>
        <fullName evidence="1">Predicted metal-binding protein</fullName>
    </submittedName>
</protein>
<proteinExistence type="predicted"/>
<evidence type="ECO:0000313" key="2">
    <source>
        <dbReference type="Proteomes" id="UP000199158"/>
    </source>
</evidence>